<feature type="transmembrane region" description="Helical" evidence="2">
    <location>
        <begin position="7"/>
        <end position="33"/>
    </location>
</feature>
<proteinExistence type="predicted"/>
<accession>B7ATY2</accession>
<evidence type="ECO:0000313" key="3">
    <source>
        <dbReference type="EMBL" id="EEC57116.1"/>
    </source>
</evidence>
<keyword evidence="4" id="KW-1185">Reference proteome</keyword>
<evidence type="ECO:0000256" key="1">
    <source>
        <dbReference type="SAM" id="MobiDB-lite"/>
    </source>
</evidence>
<feature type="region of interest" description="Disordered" evidence="1">
    <location>
        <begin position="90"/>
        <end position="152"/>
    </location>
</feature>
<reference evidence="3 4" key="2">
    <citation type="submission" date="2008-11" db="EMBL/GenBank/DDBJ databases">
        <authorList>
            <person name="Fulton L."/>
            <person name="Clifton S."/>
            <person name="Fulton B."/>
            <person name="Xu J."/>
            <person name="Minx P."/>
            <person name="Pepin K.H."/>
            <person name="Johnson M."/>
            <person name="Bhonagiri V."/>
            <person name="Nash W.E."/>
            <person name="Mardis E.R."/>
            <person name="Wilson R.K."/>
        </authorList>
    </citation>
    <scope>NUCLEOTIDE SEQUENCE [LARGE SCALE GENOMIC DNA]</scope>
    <source>
        <strain evidence="3 4">ATCC 43243</strain>
    </source>
</reference>
<dbReference type="eggNOG" id="ENOG5032YW0">
    <property type="taxonomic scope" value="Bacteria"/>
</dbReference>
<dbReference type="STRING" id="483218.BACPEC_01604"/>
<evidence type="ECO:0000256" key="2">
    <source>
        <dbReference type="SAM" id="Phobius"/>
    </source>
</evidence>
<evidence type="ECO:0008006" key="5">
    <source>
        <dbReference type="Google" id="ProtNLM"/>
    </source>
</evidence>
<organism evidence="3 4">
    <name type="scientific">[Bacteroides] pectinophilus ATCC 43243</name>
    <dbReference type="NCBI Taxonomy" id="483218"/>
    <lineage>
        <taxon>Bacteria</taxon>
        <taxon>Bacillati</taxon>
        <taxon>Bacillota</taxon>
        <taxon>Clostridia</taxon>
        <taxon>Eubacteriales</taxon>
    </lineage>
</organism>
<evidence type="ECO:0000313" key="4">
    <source>
        <dbReference type="Proteomes" id="UP000003136"/>
    </source>
</evidence>
<dbReference type="AlphaFoldDB" id="B7ATY2"/>
<reference evidence="3 4" key="1">
    <citation type="submission" date="2008-11" db="EMBL/GenBank/DDBJ databases">
        <title>Draft genome sequence of Bacteroides pectinophilus (ATCC 43243).</title>
        <authorList>
            <person name="Sudarsanam P."/>
            <person name="Ley R."/>
            <person name="Guruge J."/>
            <person name="Turnbaugh P.J."/>
            <person name="Mahowald M."/>
            <person name="Liep D."/>
            <person name="Gordon J."/>
        </authorList>
    </citation>
    <scope>NUCLEOTIDE SEQUENCE [LARGE SCALE GENOMIC DNA]</scope>
    <source>
        <strain evidence="3 4">ATCC 43243</strain>
    </source>
</reference>
<dbReference type="Proteomes" id="UP000003136">
    <property type="component" value="Unassembled WGS sequence"/>
</dbReference>
<dbReference type="HOGENOM" id="CLU_050652_0_1_9"/>
<protein>
    <recommendedName>
        <fullName evidence="5">DUF2953 domain-containing protein</fullName>
    </recommendedName>
</protein>
<keyword evidence="2" id="KW-1133">Transmembrane helix</keyword>
<sequence>MIHILLIILKIIGIILLSVLGLAVLLILTVLFVPVRYRVDADVHSRFNGKLLMSWLGRIARLEAVYDKDGLRYIFRFLWFTLITSEEDEETGTSHERAHRKPKKNRNKKNKHEKNDMDVNAGPTEPEIKKAEPEAESGTKPEAGAEEPDDRLHRIRRMSGKLKAIPAGIKRIAANASEFRDKAGDKLERLDEIIHDEANREFVRFMKKELGGLFTHTAPVRYNINIRFGADSPDITGKVTGAAAVTMAFFMKGSTRHSKKNSFEYIPVFTDSVFEADVFMKGRIMPGRVLITAWRVYRNERFRQLVLKRK</sequence>
<feature type="compositionally biased region" description="Basic residues" evidence="1">
    <location>
        <begin position="97"/>
        <end position="112"/>
    </location>
</feature>
<feature type="compositionally biased region" description="Basic and acidic residues" evidence="1">
    <location>
        <begin position="126"/>
        <end position="139"/>
    </location>
</feature>
<gene>
    <name evidence="3" type="ORF">BACPEC_01604</name>
</gene>
<name>B7ATY2_9FIRM</name>
<dbReference type="EMBL" id="ABVQ01000036">
    <property type="protein sequence ID" value="EEC57116.1"/>
    <property type="molecule type" value="Genomic_DNA"/>
</dbReference>
<keyword evidence="2" id="KW-0472">Membrane</keyword>
<keyword evidence="2" id="KW-0812">Transmembrane</keyword>
<comment type="caution">
    <text evidence="3">The sequence shown here is derived from an EMBL/GenBank/DDBJ whole genome shotgun (WGS) entry which is preliminary data.</text>
</comment>